<proteinExistence type="predicted"/>
<gene>
    <name evidence="2" type="ORF">GCM10010831_17390</name>
</gene>
<dbReference type="EMBL" id="BMGL01000009">
    <property type="protein sequence ID" value="GGE16629.1"/>
    <property type="molecule type" value="Genomic_DNA"/>
</dbReference>
<evidence type="ECO:0000313" key="3">
    <source>
        <dbReference type="Proteomes" id="UP000599688"/>
    </source>
</evidence>
<dbReference type="InterPro" id="IPR001173">
    <property type="entry name" value="Glyco_trans_2-like"/>
</dbReference>
<keyword evidence="3" id="KW-1185">Reference proteome</keyword>
<dbReference type="GO" id="GO:0016740">
    <property type="term" value="F:transferase activity"/>
    <property type="evidence" value="ECO:0007669"/>
    <property type="project" value="UniProtKB-KW"/>
</dbReference>
<dbReference type="PANTHER" id="PTHR43179:SF7">
    <property type="entry name" value="RHAMNOSYLTRANSFERASE WBBL"/>
    <property type="match status" value="1"/>
</dbReference>
<comment type="caution">
    <text evidence="2">The sequence shown here is derived from an EMBL/GenBank/DDBJ whole genome shotgun (WGS) entry which is preliminary data.</text>
</comment>
<dbReference type="CDD" id="cd04186">
    <property type="entry name" value="GT_2_like_c"/>
    <property type="match status" value="1"/>
</dbReference>
<feature type="domain" description="Glycosyltransferase 2-like" evidence="1">
    <location>
        <begin position="4"/>
        <end position="167"/>
    </location>
</feature>
<dbReference type="AlphaFoldDB" id="A0A917EAL3"/>
<dbReference type="SUPFAM" id="SSF53448">
    <property type="entry name" value="Nucleotide-diphospho-sugar transferases"/>
    <property type="match status" value="1"/>
</dbReference>
<protein>
    <submittedName>
        <fullName evidence="2">Glycosyl transferase family 2</fullName>
    </submittedName>
</protein>
<keyword evidence="2" id="KW-0808">Transferase</keyword>
<name>A0A917EAL3_9FLAO</name>
<organism evidence="2 3">
    <name type="scientific">Psychroflexus salis</name>
    <dbReference type="NCBI Taxonomy" id="1526574"/>
    <lineage>
        <taxon>Bacteria</taxon>
        <taxon>Pseudomonadati</taxon>
        <taxon>Bacteroidota</taxon>
        <taxon>Flavobacteriia</taxon>
        <taxon>Flavobacteriales</taxon>
        <taxon>Flavobacteriaceae</taxon>
        <taxon>Psychroflexus</taxon>
    </lineage>
</organism>
<dbReference type="InterPro" id="IPR029044">
    <property type="entry name" value="Nucleotide-diphossugar_trans"/>
</dbReference>
<dbReference type="Proteomes" id="UP000599688">
    <property type="component" value="Unassembled WGS sequence"/>
</dbReference>
<evidence type="ECO:0000259" key="1">
    <source>
        <dbReference type="Pfam" id="PF00535"/>
    </source>
</evidence>
<dbReference type="RefSeq" id="WP_188406444.1">
    <property type="nucleotide sequence ID" value="NZ_BMGL01000009.1"/>
</dbReference>
<accession>A0A917EAL3</accession>
<sequence>MELSVIILNYKVPAHLLLCVDSVIKAVSGIKAEIIVADNNSQDESLRLLSQFFPSVKQIPIPENLGFSKGNNIAIQHAKGHYICLLNPDTVIPENCFKEALQFAEKYPNLGALGIQLIDGSGNFLPESKRNIPTPKVAMAKLCGFDKSYYANHLTKNQIGEVSILVGAFMLMQKERYLQVGGLDEAYFMYGEDIDLSYQFLKNGFQNYYLGSLSCLHFKGESTIKDKSFRNRFFGAMQLFYKKHFKTNAFSVGLVSVGLKLAQQLSLGVATKKEFKTQARKLFLVSDSQSLLQSLVKEYECVLISEEELLQLKPQNALLVFDATYLGYAEIILFMRQLKRTPFKFRIIPRMQNLMLGSDQSTQQGDVKFLSLENKK</sequence>
<reference evidence="2 3" key="1">
    <citation type="journal article" date="2014" name="Int. J. Syst. Evol. Microbiol.">
        <title>Complete genome sequence of Corynebacterium casei LMG S-19264T (=DSM 44701T), isolated from a smear-ripened cheese.</title>
        <authorList>
            <consortium name="US DOE Joint Genome Institute (JGI-PGF)"/>
            <person name="Walter F."/>
            <person name="Albersmeier A."/>
            <person name="Kalinowski J."/>
            <person name="Ruckert C."/>
        </authorList>
    </citation>
    <scope>NUCLEOTIDE SEQUENCE [LARGE SCALE GENOMIC DNA]</scope>
    <source>
        <strain evidence="2 3">CGMCC 1.12925</strain>
    </source>
</reference>
<dbReference type="PANTHER" id="PTHR43179">
    <property type="entry name" value="RHAMNOSYLTRANSFERASE WBBL"/>
    <property type="match status" value="1"/>
</dbReference>
<dbReference type="Gene3D" id="3.90.550.10">
    <property type="entry name" value="Spore Coat Polysaccharide Biosynthesis Protein SpsA, Chain A"/>
    <property type="match status" value="1"/>
</dbReference>
<dbReference type="Pfam" id="PF00535">
    <property type="entry name" value="Glycos_transf_2"/>
    <property type="match status" value="1"/>
</dbReference>
<evidence type="ECO:0000313" key="2">
    <source>
        <dbReference type="EMBL" id="GGE16629.1"/>
    </source>
</evidence>